<name>A0A0S4IQR2_BODSA</name>
<sequence>MSTPVVYEVNIDVDPTIADAYLAWLQHHIVQMHTQIEGITSVSLCKRPKGVDGAGANWVGFTAYYHISTRAALDDYLEHRAAAMRQDGLNTFGEGKFVGARRILDIIPETPQSAE</sequence>
<evidence type="ECO:0000313" key="1">
    <source>
        <dbReference type="EMBL" id="CUE72052.1"/>
    </source>
</evidence>
<keyword evidence="2" id="KW-1185">Reference proteome</keyword>
<dbReference type="EMBL" id="CYKH01000116">
    <property type="protein sequence ID" value="CUE72052.1"/>
    <property type="molecule type" value="Genomic_DNA"/>
</dbReference>
<proteinExistence type="predicted"/>
<dbReference type="VEuPathDB" id="TriTrypDB:BSAL_53865"/>
<dbReference type="AlphaFoldDB" id="A0A0S4IQR2"/>
<dbReference type="InterPro" id="IPR025563">
    <property type="entry name" value="DUF4286"/>
</dbReference>
<dbReference type="Proteomes" id="UP000051952">
    <property type="component" value="Unassembled WGS sequence"/>
</dbReference>
<organism evidence="1 2">
    <name type="scientific">Bodo saltans</name>
    <name type="common">Flagellated protozoan</name>
    <dbReference type="NCBI Taxonomy" id="75058"/>
    <lineage>
        <taxon>Eukaryota</taxon>
        <taxon>Discoba</taxon>
        <taxon>Euglenozoa</taxon>
        <taxon>Kinetoplastea</taxon>
        <taxon>Metakinetoplastina</taxon>
        <taxon>Eubodonida</taxon>
        <taxon>Bodonidae</taxon>
        <taxon>Bodo</taxon>
    </lineage>
</organism>
<dbReference type="Pfam" id="PF14114">
    <property type="entry name" value="DUF4286"/>
    <property type="match status" value="1"/>
</dbReference>
<gene>
    <name evidence="1" type="ORF">BSAL_53865</name>
</gene>
<evidence type="ECO:0008006" key="3">
    <source>
        <dbReference type="Google" id="ProtNLM"/>
    </source>
</evidence>
<evidence type="ECO:0000313" key="2">
    <source>
        <dbReference type="Proteomes" id="UP000051952"/>
    </source>
</evidence>
<protein>
    <recommendedName>
        <fullName evidence="3">DUF4286 family protein</fullName>
    </recommendedName>
</protein>
<reference evidence="2" key="1">
    <citation type="submission" date="2015-09" db="EMBL/GenBank/DDBJ databases">
        <authorList>
            <consortium name="Pathogen Informatics"/>
        </authorList>
    </citation>
    <scope>NUCLEOTIDE SEQUENCE [LARGE SCALE GENOMIC DNA]</scope>
    <source>
        <strain evidence="2">Lake Konstanz</strain>
    </source>
</reference>
<accession>A0A0S4IQR2</accession>